<keyword evidence="6" id="KW-1185">Reference proteome</keyword>
<dbReference type="RefSeq" id="WP_146451945.1">
    <property type="nucleotide sequence ID" value="NZ_SJPS01000005.1"/>
</dbReference>
<keyword evidence="4" id="KW-0482">Metalloprotease</keyword>
<dbReference type="GO" id="GO:0008237">
    <property type="term" value="F:metallopeptidase activity"/>
    <property type="evidence" value="ECO:0007669"/>
    <property type="project" value="UniProtKB-KW"/>
</dbReference>
<dbReference type="EMBL" id="SJPS01000005">
    <property type="protein sequence ID" value="TWU24726.1"/>
    <property type="molecule type" value="Genomic_DNA"/>
</dbReference>
<proteinExistence type="predicted"/>
<dbReference type="Pfam" id="PF08014">
    <property type="entry name" value="MATCAP"/>
    <property type="match status" value="1"/>
</dbReference>
<comment type="caution">
    <text evidence="5">The sequence shown here is derived from an EMBL/GenBank/DDBJ whole genome shotgun (WGS) entry which is preliminary data.</text>
</comment>
<dbReference type="Proteomes" id="UP000318437">
    <property type="component" value="Unassembled WGS sequence"/>
</dbReference>
<dbReference type="PANTHER" id="PTHR31817:SF0">
    <property type="entry name" value="CHROMOSOME UNDETERMINED SCAFFOLD_67, WHOLE GENOME SHOTGUN SEQUENCE"/>
    <property type="match status" value="1"/>
</dbReference>
<dbReference type="GO" id="GO:0006508">
    <property type="term" value="P:proteolysis"/>
    <property type="evidence" value="ECO:0007669"/>
    <property type="project" value="UniProtKB-KW"/>
</dbReference>
<sequence>MTLLPLLSLSNGAIEDIRARLMAGQSVRSELPGDGMIYIDRPLPFICVYRQPLHTDLGTRALVQGEASYLVVPHATSKEEISPLVEAVVTSLRQRFNGFLIVEIWSSADSEVQAAIAESDMEPTELRPSFSIVARGLNTPMRTIETLRRQLERVTYLKQNSTVTVNTSPDASEGSLTSLLTSNSLRQWGSEVVGLSVRPIYRNPQTGELYPVVLRSLNRTVGRALKQAFFTFSKTHTNTTPEHFYSLGRRTIFKSVKMIDRRLNDISKSFSFLLQVTPVNAEAAWEDFQRGQFEREPRYYYRPLEIDATELKRRLFSIPTGSIEDPTLGELFHQRQDEIDRKITMLCDIGTKRFVLGSQQVYGEISEDLLNLARCLLECISPSSQEDKGQQDLDAVSFAERAKQEIEYYRAQLPEFKAQAIIRDDMYSGLMCSDGHLLIGRETRIPSNRVDALIQHEIGTHLLTYYNGLVGPFQLLHTGLAGYDSLQEGIAVLAEYLVGGLSKPRLRLLAARVVAVQMLLSGASFVDTFRSLTEEFGFGQRTAYTITMRIYRGGGFTKDAVYLRGLVEILDYLGDGGKLDPLFVGKIASEHIRFIRELLHRKMIDPPALLPRYLQVPGVQERLLKLSEGKSVLDLIMR</sequence>
<dbReference type="NCBIfam" id="TIGR02421">
    <property type="entry name" value="QEGLA"/>
    <property type="match status" value="1"/>
</dbReference>
<keyword evidence="3" id="KW-0378">Hydrolase</keyword>
<evidence type="ECO:0000256" key="2">
    <source>
        <dbReference type="ARBA" id="ARBA00022670"/>
    </source>
</evidence>
<dbReference type="AlphaFoldDB" id="A0A5C6CNU9"/>
<dbReference type="InterPro" id="IPR012656">
    <property type="entry name" value="CHP02421_QEGLA"/>
</dbReference>
<evidence type="ECO:0000256" key="4">
    <source>
        <dbReference type="ARBA" id="ARBA00023049"/>
    </source>
</evidence>
<evidence type="ECO:0000313" key="5">
    <source>
        <dbReference type="EMBL" id="TWU24726.1"/>
    </source>
</evidence>
<keyword evidence="2" id="KW-0645">Protease</keyword>
<dbReference type="SMART" id="SM01154">
    <property type="entry name" value="DUF1704"/>
    <property type="match status" value="1"/>
</dbReference>
<reference evidence="5 6" key="1">
    <citation type="submission" date="2019-02" db="EMBL/GenBank/DDBJ databases">
        <title>Deep-cultivation of Planctomycetes and their phenomic and genomic characterization uncovers novel biology.</title>
        <authorList>
            <person name="Wiegand S."/>
            <person name="Jogler M."/>
            <person name="Boedeker C."/>
            <person name="Pinto D."/>
            <person name="Vollmers J."/>
            <person name="Rivas-Marin E."/>
            <person name="Kohn T."/>
            <person name="Peeters S.H."/>
            <person name="Heuer A."/>
            <person name="Rast P."/>
            <person name="Oberbeckmann S."/>
            <person name="Bunk B."/>
            <person name="Jeske O."/>
            <person name="Meyerdierks A."/>
            <person name="Storesund J.E."/>
            <person name="Kallscheuer N."/>
            <person name="Luecker S."/>
            <person name="Lage O.M."/>
            <person name="Pohl T."/>
            <person name="Merkel B.J."/>
            <person name="Hornburger P."/>
            <person name="Mueller R.-W."/>
            <person name="Bruemmer F."/>
            <person name="Labrenz M."/>
            <person name="Spormann A.M."/>
            <person name="Op Den Camp H."/>
            <person name="Overmann J."/>
            <person name="Amann R."/>
            <person name="Jetten M.S.M."/>
            <person name="Mascher T."/>
            <person name="Medema M.H."/>
            <person name="Devos D.P."/>
            <person name="Kaster A.-K."/>
            <person name="Ovreas L."/>
            <person name="Rohde M."/>
            <person name="Galperin M.Y."/>
            <person name="Jogler C."/>
        </authorList>
    </citation>
    <scope>NUCLEOTIDE SEQUENCE [LARGE SCALE GENOMIC DNA]</scope>
    <source>
        <strain evidence="5 6">Pla144</strain>
    </source>
</reference>
<name>A0A5C6CNU9_9BACT</name>
<evidence type="ECO:0000256" key="1">
    <source>
        <dbReference type="ARBA" id="ARBA00001947"/>
    </source>
</evidence>
<dbReference type="OrthoDB" id="9785840at2"/>
<dbReference type="PANTHER" id="PTHR31817">
    <property type="match status" value="1"/>
</dbReference>
<accession>A0A5C6CNU9</accession>
<organism evidence="5 6">
    <name type="scientific">Bythopirellula polymerisocia</name>
    <dbReference type="NCBI Taxonomy" id="2528003"/>
    <lineage>
        <taxon>Bacteria</taxon>
        <taxon>Pseudomonadati</taxon>
        <taxon>Planctomycetota</taxon>
        <taxon>Planctomycetia</taxon>
        <taxon>Pirellulales</taxon>
        <taxon>Lacipirellulaceae</taxon>
        <taxon>Bythopirellula</taxon>
    </lineage>
</organism>
<evidence type="ECO:0000313" key="6">
    <source>
        <dbReference type="Proteomes" id="UP000318437"/>
    </source>
</evidence>
<evidence type="ECO:0008006" key="7">
    <source>
        <dbReference type="Google" id="ProtNLM"/>
    </source>
</evidence>
<dbReference type="GO" id="GO:0080164">
    <property type="term" value="P:regulation of nitric oxide metabolic process"/>
    <property type="evidence" value="ECO:0007669"/>
    <property type="project" value="TreeGrafter"/>
</dbReference>
<dbReference type="InterPro" id="IPR012548">
    <property type="entry name" value="MATCAP"/>
</dbReference>
<comment type="cofactor">
    <cofactor evidence="1">
        <name>Zn(2+)</name>
        <dbReference type="ChEBI" id="CHEBI:29105"/>
    </cofactor>
</comment>
<protein>
    <recommendedName>
        <fullName evidence="7">Flavohemoglobin expression-modulating QEGLA motif protein</fullName>
    </recommendedName>
</protein>
<gene>
    <name evidence="5" type="ORF">Pla144_36120</name>
</gene>
<evidence type="ECO:0000256" key="3">
    <source>
        <dbReference type="ARBA" id="ARBA00022801"/>
    </source>
</evidence>